<evidence type="ECO:0000313" key="1">
    <source>
        <dbReference type="EMBL" id="CAH1440334.1"/>
    </source>
</evidence>
<proteinExistence type="predicted"/>
<comment type="caution">
    <text evidence="1">The sequence shown here is derived from an EMBL/GenBank/DDBJ whole genome shotgun (WGS) entry which is preliminary data.</text>
</comment>
<keyword evidence="2" id="KW-1185">Reference proteome</keyword>
<dbReference type="EMBL" id="CAKMRJ010005412">
    <property type="protein sequence ID" value="CAH1440334.1"/>
    <property type="molecule type" value="Genomic_DNA"/>
</dbReference>
<sequence>MGEPLRSNVLDIFRCNLVSSGEAQTSLPGGTSSTEKNGFKLSWLSSIRSFQTTIPASRQASYGLDEMLEGVGLNEGTHLQGDVWNAYGVLVLYPTVVMELLMFSDDYNGEKMRLMSSCLEGLQPPFLVHYQAMWVNQNS</sequence>
<dbReference type="Proteomes" id="UP001157418">
    <property type="component" value="Unassembled WGS sequence"/>
</dbReference>
<gene>
    <name evidence="1" type="ORF">LVIROSA_LOCUS26475</name>
</gene>
<protein>
    <submittedName>
        <fullName evidence="1">Uncharacterized protein</fullName>
    </submittedName>
</protein>
<reference evidence="1 2" key="1">
    <citation type="submission" date="2022-01" db="EMBL/GenBank/DDBJ databases">
        <authorList>
            <person name="Xiong W."/>
            <person name="Schranz E."/>
        </authorList>
    </citation>
    <scope>NUCLEOTIDE SEQUENCE [LARGE SCALE GENOMIC DNA]</scope>
</reference>
<name>A0AAU9NRM8_9ASTR</name>
<organism evidence="1 2">
    <name type="scientific">Lactuca virosa</name>
    <dbReference type="NCBI Taxonomy" id="75947"/>
    <lineage>
        <taxon>Eukaryota</taxon>
        <taxon>Viridiplantae</taxon>
        <taxon>Streptophyta</taxon>
        <taxon>Embryophyta</taxon>
        <taxon>Tracheophyta</taxon>
        <taxon>Spermatophyta</taxon>
        <taxon>Magnoliopsida</taxon>
        <taxon>eudicotyledons</taxon>
        <taxon>Gunneridae</taxon>
        <taxon>Pentapetalae</taxon>
        <taxon>asterids</taxon>
        <taxon>campanulids</taxon>
        <taxon>Asterales</taxon>
        <taxon>Asteraceae</taxon>
        <taxon>Cichorioideae</taxon>
        <taxon>Cichorieae</taxon>
        <taxon>Lactucinae</taxon>
        <taxon>Lactuca</taxon>
    </lineage>
</organism>
<dbReference type="AlphaFoldDB" id="A0AAU9NRM8"/>
<accession>A0AAU9NRM8</accession>
<evidence type="ECO:0000313" key="2">
    <source>
        <dbReference type="Proteomes" id="UP001157418"/>
    </source>
</evidence>